<name>A0A328TJL7_9GAMM</name>
<evidence type="ECO:0000313" key="2">
    <source>
        <dbReference type="Proteomes" id="UP000244334"/>
    </source>
</evidence>
<proteinExistence type="predicted"/>
<dbReference type="AlphaFoldDB" id="A0A328TJL7"/>
<keyword evidence="2" id="KW-1185">Reference proteome</keyword>
<sequence length="50" mass="5724">MWGVTHGDQKGKGCRLGQAFPLDVILHTLTALQEDVQRNNLTRKFYPLKK</sequence>
<dbReference type="Proteomes" id="UP000244334">
    <property type="component" value="Unassembled WGS sequence"/>
</dbReference>
<comment type="caution">
    <text evidence="1">The sequence shown here is derived from an EMBL/GenBank/DDBJ whole genome shotgun (WGS) entry which is preliminary data.</text>
</comment>
<organism evidence="1 2">
    <name type="scientific">Candidatus Erwinia dacicola</name>
    <dbReference type="NCBI Taxonomy" id="252393"/>
    <lineage>
        <taxon>Bacteria</taxon>
        <taxon>Pseudomonadati</taxon>
        <taxon>Pseudomonadota</taxon>
        <taxon>Gammaproteobacteria</taxon>
        <taxon>Enterobacterales</taxon>
        <taxon>Erwiniaceae</taxon>
        <taxon>Erwinia</taxon>
    </lineage>
</organism>
<dbReference type="EMBL" id="LJAM02000395">
    <property type="protein sequence ID" value="RAP70280.1"/>
    <property type="molecule type" value="Genomic_DNA"/>
</dbReference>
<gene>
    <name evidence="1" type="ORF">ACZ87_02915</name>
</gene>
<protein>
    <submittedName>
        <fullName evidence="1">Uncharacterized protein</fullName>
    </submittedName>
</protein>
<accession>A0A328TJL7</accession>
<reference evidence="1" key="1">
    <citation type="submission" date="2018-04" db="EMBL/GenBank/DDBJ databases">
        <title>Genomes of the Obligate Erwinia dacicola and Facultative Enterobacter sp. OLF Endosymbionts of the Olive Fruit fly, Bactrocera oleae.</title>
        <authorList>
            <person name="Estes A.M."/>
            <person name="Hearn D.J."/>
            <person name="Agarwal S."/>
            <person name="Pierson E.A."/>
            <person name="Dunning-Hotopp J.C."/>
        </authorList>
    </citation>
    <scope>NUCLEOTIDE SEQUENCE [LARGE SCALE GENOMIC DNA]</scope>
    <source>
        <strain evidence="1">Oroville</strain>
    </source>
</reference>
<evidence type="ECO:0000313" key="1">
    <source>
        <dbReference type="EMBL" id="RAP70280.1"/>
    </source>
</evidence>